<proteinExistence type="predicted"/>
<sequence length="274" mass="31133">MCDILKPPFLTFEGDKSSCRSEVTGLPRLCWWIKELCPRPALDGIHDNIKSAQANYSRAWQALRLQGLTDALSTRRAWPRLEGGLWSLCCRCRSTANGCVPGGGSRILSLGARGPQAATRLRALGRWLGHLRLRRFHRRLDFLDIRGLKILLLRRSTESFRGLCGTHCKVCRHAQFNIVIQFHDHTFSSCYSPSHGHIRRLISFPLIEHGVVKFIRNVKLDDGLRARLEFNRADVNGGCTSSKKSTYMNQLLLHSTRKLQDHPYFNDTNLGIVC</sequence>
<evidence type="ECO:0000313" key="2">
    <source>
        <dbReference type="Proteomes" id="UP001063166"/>
    </source>
</evidence>
<evidence type="ECO:0000313" key="1">
    <source>
        <dbReference type="EMBL" id="GLB40065.1"/>
    </source>
</evidence>
<accession>A0A9P3PP59</accession>
<reference evidence="1" key="1">
    <citation type="submission" date="2022-07" db="EMBL/GenBank/DDBJ databases">
        <title>The genome of Lyophyllum shimeji provides insight into the initial evolution of ectomycorrhizal fungal genome.</title>
        <authorList>
            <person name="Kobayashi Y."/>
            <person name="Shibata T."/>
            <person name="Hirakawa H."/>
            <person name="Shigenobu S."/>
            <person name="Nishiyama T."/>
            <person name="Yamada A."/>
            <person name="Hasebe M."/>
            <person name="Kawaguchi M."/>
        </authorList>
    </citation>
    <scope>NUCLEOTIDE SEQUENCE</scope>
    <source>
        <strain evidence="1">AT787</strain>
    </source>
</reference>
<dbReference type="EMBL" id="BRPK01000007">
    <property type="protein sequence ID" value="GLB40065.1"/>
    <property type="molecule type" value="Genomic_DNA"/>
</dbReference>
<organism evidence="1 2">
    <name type="scientific">Lyophyllum shimeji</name>
    <name type="common">Hon-shimeji</name>
    <name type="synonym">Tricholoma shimeji</name>
    <dbReference type="NCBI Taxonomy" id="47721"/>
    <lineage>
        <taxon>Eukaryota</taxon>
        <taxon>Fungi</taxon>
        <taxon>Dikarya</taxon>
        <taxon>Basidiomycota</taxon>
        <taxon>Agaricomycotina</taxon>
        <taxon>Agaricomycetes</taxon>
        <taxon>Agaricomycetidae</taxon>
        <taxon>Agaricales</taxon>
        <taxon>Tricholomatineae</taxon>
        <taxon>Lyophyllaceae</taxon>
        <taxon>Lyophyllum</taxon>
    </lineage>
</organism>
<protein>
    <submittedName>
        <fullName evidence="1">Uncharacterized protein</fullName>
    </submittedName>
</protein>
<keyword evidence="2" id="KW-1185">Reference proteome</keyword>
<gene>
    <name evidence="1" type="ORF">LshimejAT787_0705750</name>
</gene>
<name>A0A9P3PP59_LYOSH</name>
<dbReference type="Proteomes" id="UP001063166">
    <property type="component" value="Unassembled WGS sequence"/>
</dbReference>
<comment type="caution">
    <text evidence="1">The sequence shown here is derived from an EMBL/GenBank/DDBJ whole genome shotgun (WGS) entry which is preliminary data.</text>
</comment>
<dbReference type="AlphaFoldDB" id="A0A9P3PP59"/>